<dbReference type="EMBL" id="JABCJJ010000013">
    <property type="protein sequence ID" value="NMR20515.1"/>
    <property type="molecule type" value="Genomic_DNA"/>
</dbReference>
<feature type="chain" id="PRO_5031223223" description="LPXTG-motif cell wall anchor domain protein" evidence="2">
    <location>
        <begin position="28"/>
        <end position="191"/>
    </location>
</feature>
<dbReference type="AlphaFoldDB" id="A0A7Y0LYN5"/>
<organism evidence="3 4">
    <name type="scientific">Cellulomonas fimi</name>
    <dbReference type="NCBI Taxonomy" id="1708"/>
    <lineage>
        <taxon>Bacteria</taxon>
        <taxon>Bacillati</taxon>
        <taxon>Actinomycetota</taxon>
        <taxon>Actinomycetes</taxon>
        <taxon>Micrococcales</taxon>
        <taxon>Cellulomonadaceae</taxon>
        <taxon>Cellulomonas</taxon>
    </lineage>
</organism>
<reference evidence="3 4" key="1">
    <citation type="submission" date="2020-04" db="EMBL/GenBank/DDBJ databases">
        <title>Sequencing and Assembly of C. fimi.</title>
        <authorList>
            <person name="Ramsey A.R."/>
        </authorList>
    </citation>
    <scope>NUCLEOTIDE SEQUENCE [LARGE SCALE GENOMIC DNA]</scope>
    <source>
        <strain evidence="3 4">SB</strain>
    </source>
</reference>
<keyword evidence="1" id="KW-0472">Membrane</keyword>
<keyword evidence="1" id="KW-1133">Transmembrane helix</keyword>
<protein>
    <recommendedName>
        <fullName evidence="5">LPXTG-motif cell wall anchor domain protein</fullName>
    </recommendedName>
</protein>
<gene>
    <name evidence="3" type="ORF">HIR71_09855</name>
</gene>
<proteinExistence type="predicted"/>
<evidence type="ECO:0008006" key="5">
    <source>
        <dbReference type="Google" id="ProtNLM"/>
    </source>
</evidence>
<evidence type="ECO:0000256" key="1">
    <source>
        <dbReference type="SAM" id="Phobius"/>
    </source>
</evidence>
<dbReference type="Proteomes" id="UP000562124">
    <property type="component" value="Unassembled WGS sequence"/>
</dbReference>
<keyword evidence="1" id="KW-0812">Transmembrane</keyword>
<keyword evidence="2" id="KW-0732">Signal</keyword>
<evidence type="ECO:0000256" key="2">
    <source>
        <dbReference type="SAM" id="SignalP"/>
    </source>
</evidence>
<accession>A0A7Y0LYN5</accession>
<sequence>MRPLARSLAVVLFGLLSVLAAGLPASAQVGTCDRQDNNYAAGGVCAVSVEEAVPACPAGVLELRYRVVPSGTSATTVDLRWQAPGGEVLSAGLPLTGSVAWPATVPRGAVDVRFVAGGEATVRVDAAAVAATCVVPMSEVLSAGNAAPVRSSQVLAATGFDAVSLVAAGAALLVVGAGVLVGRSLRQRHTH</sequence>
<feature type="signal peptide" evidence="2">
    <location>
        <begin position="1"/>
        <end position="27"/>
    </location>
</feature>
<dbReference type="RefSeq" id="WP_169324892.1">
    <property type="nucleotide sequence ID" value="NZ_JABCJJ010000013.1"/>
</dbReference>
<name>A0A7Y0LYN5_CELFI</name>
<keyword evidence="4" id="KW-1185">Reference proteome</keyword>
<comment type="caution">
    <text evidence="3">The sequence shown here is derived from an EMBL/GenBank/DDBJ whole genome shotgun (WGS) entry which is preliminary data.</text>
</comment>
<feature type="transmembrane region" description="Helical" evidence="1">
    <location>
        <begin position="162"/>
        <end position="182"/>
    </location>
</feature>
<evidence type="ECO:0000313" key="3">
    <source>
        <dbReference type="EMBL" id="NMR20515.1"/>
    </source>
</evidence>
<evidence type="ECO:0000313" key="4">
    <source>
        <dbReference type="Proteomes" id="UP000562124"/>
    </source>
</evidence>